<dbReference type="InterPro" id="IPR008278">
    <property type="entry name" value="4-PPantetheinyl_Trfase_dom"/>
</dbReference>
<dbReference type="Pfam" id="PF02801">
    <property type="entry name" value="Ketoacyl-synt_C"/>
    <property type="match status" value="1"/>
</dbReference>
<dbReference type="Gene3D" id="3.40.47.10">
    <property type="match status" value="1"/>
</dbReference>
<dbReference type="Gene3D" id="3.10.129.110">
    <property type="entry name" value="Polyketide synthase dehydratase"/>
    <property type="match status" value="1"/>
</dbReference>
<dbReference type="PROSITE" id="PS52004">
    <property type="entry name" value="KS3_2"/>
    <property type="match status" value="1"/>
</dbReference>
<feature type="compositionally biased region" description="Low complexity" evidence="5">
    <location>
        <begin position="1007"/>
        <end position="1027"/>
    </location>
</feature>
<dbReference type="Pfam" id="PF01648">
    <property type="entry name" value="ACPS"/>
    <property type="match status" value="1"/>
</dbReference>
<dbReference type="InterPro" id="IPR016039">
    <property type="entry name" value="Thiolase-like"/>
</dbReference>
<evidence type="ECO:0000313" key="8">
    <source>
        <dbReference type="Proteomes" id="UP001183535"/>
    </source>
</evidence>
<dbReference type="PANTHER" id="PTHR43074">
    <property type="entry name" value="OMEGA-3 POLYUNSATURATED FATTY ACID SYNTHASE PFAB-RELATED"/>
    <property type="match status" value="1"/>
</dbReference>
<dbReference type="SUPFAM" id="SSF53901">
    <property type="entry name" value="Thiolase-like"/>
    <property type="match status" value="1"/>
</dbReference>
<dbReference type="PROSITE" id="PS00606">
    <property type="entry name" value="KS3_1"/>
    <property type="match status" value="1"/>
</dbReference>
<dbReference type="Gene3D" id="3.30.70.250">
    <property type="entry name" value="Malonyl-CoA ACP transacylase, ACP-binding"/>
    <property type="match status" value="1"/>
</dbReference>
<dbReference type="InterPro" id="IPR016035">
    <property type="entry name" value="Acyl_Trfase/lysoPLipase"/>
</dbReference>
<dbReference type="Gene3D" id="3.90.470.20">
    <property type="entry name" value="4'-phosphopantetheinyl transferase domain"/>
    <property type="match status" value="2"/>
</dbReference>
<dbReference type="InterPro" id="IPR014031">
    <property type="entry name" value="Ketoacyl_synth_C"/>
</dbReference>
<evidence type="ECO:0000313" key="7">
    <source>
        <dbReference type="EMBL" id="MDT0433621.1"/>
    </source>
</evidence>
<feature type="region of interest" description="Disordered" evidence="5">
    <location>
        <begin position="1058"/>
        <end position="1098"/>
    </location>
</feature>
<dbReference type="SUPFAM" id="SSF52151">
    <property type="entry name" value="FabD/lysophospholipase-like"/>
    <property type="match status" value="1"/>
</dbReference>
<dbReference type="InterPro" id="IPR014030">
    <property type="entry name" value="Ketoacyl_synth_N"/>
</dbReference>
<sequence>MTTPAPAGHPAHPEPVAVVGMEVLLPGAPDLAAYWQAIVTGADAITEVPADRWDPLFYRPEDPAGPPAARRSDRFYCHRGGFVDGPGFDPTRFGIMPNSVAGTEPDQLIALDVAHRSLLDAGGESVLPARRERAGIVLGRGGYLTPGLVRLDQRVRTANQLVQTLRELAPQLDDDQLEAVRAGFCERLGPEEPESAIGLVPNLVASRVANRLDLRGPAYTVDAACASSLVAVDHAVRELTSRRCDVMLAGGVHHCHDLTLWSVFTQLGALSRSERIRPLHRDADGVLIGEGTGVVVLKRLADAQRDGDRVYAVIRGTGVAGDGRTASLFNPDPGGQIRAVRQAWEAAGLDPRSADALQLLEAHGTATAAGDRAELATVAEVFGPATGPRAVIGSVKSQIGHTMPAAGVAGLIKAALALHHETLPPTLHCDDPHPALDATRFTPLSAARPWDEVAGGAPRRAAVNAFGFGGINAHVVLEQPAPAGVRRPRVSVGEPERVLRLAAGTPGELAALLDADDGAVLAASLPETGSDGAGPVRLGIVDPTARRLKLARKAVAKGEPWRGRNDVWFTPRPVLGPTGGRTAFLFPGLEAEFTPRVDELAARLGLTWTHGRDAAVGDVGRHGAAVFQLGRLLDTALRRLAVTPDAVAGHSVGEWTAMAAAGVHAPEEVDAFLAGFDPDALRVPGLAFAVLGTAADRVLERLADRDDVVLSHDNAPSQSMICGPEEAVADLVTAFRAEGVIAQVLPFRSGFHTPMLAPYLGPIREAAERYGLHAPHTPVWSATVAAPFPAEPDAVRELFVRHLLEPVRFRETVLEMYRAGFRAFLTLGTGQLGSLVDDTLAGRDRLVVAAHSTARDSLAQLRRVATALWTEGARPDVRPLDPPAARAGSGAGATGGGRRPVVRLDLGGALVSLPADRRGVLAPSLRAADPAPAPAAGPSPRPTRTVPAPRPGGPHPQAVPVPFAADSRAPEAADSGSRTSTGHATTPNGATRAVGSPSLTPSAARAGSPSPQGRSGSGGDARVPVPAGAGGSVAAEFSALLTDTAAVAEELLGALRAPSARRAPARRRTPAPRTGVGPASPAVPRDHGDIPGPGGGDGLAPVPGVLRVDVERMPYLLDHCFFRQRPGWPDAADRWPIVPATTVVDHLTRIAEQALPGRRTVAVHQVRLQKWIEAMPARDVPVTVRSLAPDRVEVALTGFAGAVVQLAPESDVVPPPAVWPVDPASERTPDLTAEQLYDERWMFHGPAFQGVTELTAIGDRHVRGVLTAPGPPGALLDNVGQLLGYWIMSSLTERTTVFPVGMERIDRYGPEPAAGTALECHIRIREVTPVTLTADMQLVHAGRVWAQCTGWTDRRFDTDPGIRLVDRFPGRNTLSEARPEGWSVVHERWPDLATRDLIMRNMLGGAERARHAEQPPTRRRRHLLGRIAAKDAVRRLLWEEGADEVYPAEIALHNDGAGRPVVSGVHGRDLGEGLTVSLAHCAEAAVALARRGPCGIDLEEVTARPASTVAAACGPEERALLARTVAAGGDSEDLWFTRFWTAKEAVAKELGTGLGGRPEDFRVTAARPDLLRVEHAGSAWEVRCGQVAAPAGLPERTYVVAWTTGGAEPVDQEIRHDH</sequence>
<feature type="compositionally biased region" description="Pro residues" evidence="5">
    <location>
        <begin position="948"/>
        <end position="959"/>
    </location>
</feature>
<proteinExistence type="predicted"/>
<dbReference type="SMART" id="SM00825">
    <property type="entry name" value="PKS_KS"/>
    <property type="match status" value="1"/>
</dbReference>
<feature type="compositionally biased region" description="Gly residues" evidence="5">
    <location>
        <begin position="889"/>
        <end position="898"/>
    </location>
</feature>
<gene>
    <name evidence="7" type="ORF">RM877_02890</name>
</gene>
<dbReference type="InterPro" id="IPR001227">
    <property type="entry name" value="Ac_transferase_dom_sf"/>
</dbReference>
<dbReference type="RefSeq" id="WP_311638461.1">
    <property type="nucleotide sequence ID" value="NZ_JAVRES010000001.1"/>
</dbReference>
<dbReference type="InterPro" id="IPR042104">
    <property type="entry name" value="PKS_dehydratase_sf"/>
</dbReference>
<dbReference type="Proteomes" id="UP001183535">
    <property type="component" value="Unassembled WGS sequence"/>
</dbReference>
<dbReference type="InterPro" id="IPR037143">
    <property type="entry name" value="4-PPantetheinyl_Trfase_dom_sf"/>
</dbReference>
<dbReference type="GO" id="GO:0016747">
    <property type="term" value="F:acyltransferase activity, transferring groups other than amino-acyl groups"/>
    <property type="evidence" value="ECO:0007669"/>
    <property type="project" value="UniProtKB-ARBA"/>
</dbReference>
<keyword evidence="3" id="KW-0808">Transferase</keyword>
<reference evidence="8" key="1">
    <citation type="submission" date="2023-07" db="EMBL/GenBank/DDBJ databases">
        <title>30 novel species of actinomycetes from the DSMZ collection.</title>
        <authorList>
            <person name="Nouioui I."/>
        </authorList>
    </citation>
    <scope>NUCLEOTIDE SEQUENCE [LARGE SCALE GENOMIC DNA]</scope>
    <source>
        <strain evidence="8">DSM 41981</strain>
    </source>
</reference>
<dbReference type="Pfam" id="PF14765">
    <property type="entry name" value="PS-DH"/>
    <property type="match status" value="1"/>
</dbReference>
<dbReference type="InterPro" id="IPR018201">
    <property type="entry name" value="Ketoacyl_synth_AS"/>
</dbReference>
<dbReference type="InterPro" id="IPR049551">
    <property type="entry name" value="PKS_DH_C"/>
</dbReference>
<protein>
    <submittedName>
        <fullName evidence="7">Beta-ketoacyl synthase N-terminal-like domain-containing protein</fullName>
    </submittedName>
</protein>
<feature type="region of interest" description="Disordered" evidence="5">
    <location>
        <begin position="874"/>
        <end position="899"/>
    </location>
</feature>
<evidence type="ECO:0000256" key="5">
    <source>
        <dbReference type="SAM" id="MobiDB-lite"/>
    </source>
</evidence>
<feature type="compositionally biased region" description="Pro residues" evidence="5">
    <location>
        <begin position="931"/>
        <end position="941"/>
    </location>
</feature>
<dbReference type="EMBL" id="JAVRES010000001">
    <property type="protein sequence ID" value="MDT0433621.1"/>
    <property type="molecule type" value="Genomic_DNA"/>
</dbReference>
<evidence type="ECO:0000256" key="3">
    <source>
        <dbReference type="ARBA" id="ARBA00022679"/>
    </source>
</evidence>
<feature type="domain" description="Ketosynthase family 3 (KS3)" evidence="6">
    <location>
        <begin position="13"/>
        <end position="479"/>
    </location>
</feature>
<keyword evidence="2" id="KW-0597">Phosphoprotein</keyword>
<dbReference type="Gene3D" id="3.40.366.10">
    <property type="entry name" value="Malonyl-Coenzyme A Acyl Carrier Protein, domain 2"/>
    <property type="match status" value="1"/>
</dbReference>
<evidence type="ECO:0000256" key="4">
    <source>
        <dbReference type="ARBA" id="ARBA00023315"/>
    </source>
</evidence>
<feature type="region of interest" description="Disordered" evidence="5">
    <location>
        <begin position="924"/>
        <end position="1027"/>
    </location>
</feature>
<feature type="compositionally biased region" description="Polar residues" evidence="5">
    <location>
        <begin position="976"/>
        <end position="989"/>
    </location>
</feature>
<dbReference type="SMART" id="SM00827">
    <property type="entry name" value="PKS_AT"/>
    <property type="match status" value="1"/>
</dbReference>
<dbReference type="InterPro" id="IPR014043">
    <property type="entry name" value="Acyl_transferase_dom"/>
</dbReference>
<dbReference type="Pfam" id="PF00109">
    <property type="entry name" value="ketoacyl-synt"/>
    <property type="match status" value="1"/>
</dbReference>
<evidence type="ECO:0000256" key="2">
    <source>
        <dbReference type="ARBA" id="ARBA00022553"/>
    </source>
</evidence>
<dbReference type="InterPro" id="IPR020841">
    <property type="entry name" value="PKS_Beta-ketoAc_synthase_dom"/>
</dbReference>
<dbReference type="SUPFAM" id="SSF55048">
    <property type="entry name" value="Probable ACP-binding domain of malonyl-CoA ACP transacylase"/>
    <property type="match status" value="1"/>
</dbReference>
<keyword evidence="4" id="KW-0012">Acyltransferase</keyword>
<evidence type="ECO:0000256" key="1">
    <source>
        <dbReference type="ARBA" id="ARBA00022450"/>
    </source>
</evidence>
<keyword evidence="1" id="KW-0596">Phosphopantetheine</keyword>
<keyword evidence="8" id="KW-1185">Reference proteome</keyword>
<dbReference type="InterPro" id="IPR052568">
    <property type="entry name" value="PKS-FAS_Synthase"/>
</dbReference>
<evidence type="ECO:0000259" key="6">
    <source>
        <dbReference type="PROSITE" id="PS52004"/>
    </source>
</evidence>
<accession>A0ABD5EG22</accession>
<name>A0ABD5EG22_9ACTN</name>
<organism evidence="7 8">
    <name type="scientific">Streptomyces doudnae</name>
    <dbReference type="NCBI Taxonomy" id="3075536"/>
    <lineage>
        <taxon>Bacteria</taxon>
        <taxon>Bacillati</taxon>
        <taxon>Actinomycetota</taxon>
        <taxon>Actinomycetes</taxon>
        <taxon>Kitasatosporales</taxon>
        <taxon>Streptomycetaceae</taxon>
        <taxon>Streptomyces</taxon>
    </lineage>
</organism>
<dbReference type="PANTHER" id="PTHR43074:SF1">
    <property type="entry name" value="BETA-KETOACYL SYNTHASE FAMILY PROTEIN-RELATED"/>
    <property type="match status" value="1"/>
</dbReference>
<dbReference type="SUPFAM" id="SSF56214">
    <property type="entry name" value="4'-phosphopantetheinyl transferase"/>
    <property type="match status" value="2"/>
</dbReference>
<dbReference type="CDD" id="cd00833">
    <property type="entry name" value="PKS"/>
    <property type="match status" value="1"/>
</dbReference>
<dbReference type="InterPro" id="IPR016036">
    <property type="entry name" value="Malonyl_transacylase_ACP-bd"/>
</dbReference>
<dbReference type="Pfam" id="PF00698">
    <property type="entry name" value="Acyl_transf_1"/>
    <property type="match status" value="1"/>
</dbReference>
<comment type="caution">
    <text evidence="7">The sequence shown here is derived from an EMBL/GenBank/DDBJ whole genome shotgun (WGS) entry which is preliminary data.</text>
</comment>